<dbReference type="AlphaFoldDB" id="A0A7M5UP56"/>
<keyword evidence="9" id="KW-0406">Ion transport</keyword>
<evidence type="ECO:0000256" key="5">
    <source>
        <dbReference type="ARBA" id="ARBA00022692"/>
    </source>
</evidence>
<keyword evidence="10 12" id="KW-0472">Membrane</keyword>
<keyword evidence="5 12" id="KW-0812">Transmembrane</keyword>
<evidence type="ECO:0000256" key="6">
    <source>
        <dbReference type="ARBA" id="ARBA00022826"/>
    </source>
</evidence>
<comment type="subcellular location">
    <subcellularLocation>
        <location evidence="1">Endomembrane system</location>
        <topology evidence="1">Multi-pass membrane protein</topology>
    </subcellularLocation>
</comment>
<dbReference type="PANTHER" id="PTHR12454:SF11">
    <property type="entry name" value="GH25683P"/>
    <property type="match status" value="1"/>
</dbReference>
<keyword evidence="6" id="KW-0631">Potassium channel</keyword>
<dbReference type="PROSITE" id="PS50819">
    <property type="entry name" value="INTEIN_ENDONUCLEASE"/>
    <property type="match status" value="1"/>
</dbReference>
<dbReference type="GO" id="GO:0012505">
    <property type="term" value="C:endomembrane system"/>
    <property type="evidence" value="ECO:0007669"/>
    <property type="project" value="UniProtKB-SubCell"/>
</dbReference>
<evidence type="ECO:0000256" key="4">
    <source>
        <dbReference type="ARBA" id="ARBA00022538"/>
    </source>
</evidence>
<evidence type="ECO:0000256" key="7">
    <source>
        <dbReference type="ARBA" id="ARBA00022958"/>
    </source>
</evidence>
<protein>
    <recommendedName>
        <fullName evidence="13">DOD-type homing endonuclease domain-containing protein</fullName>
    </recommendedName>
</protein>
<dbReference type="Pfam" id="PF05197">
    <property type="entry name" value="TRIC"/>
    <property type="match status" value="1"/>
</dbReference>
<keyword evidence="15" id="KW-1185">Reference proteome</keyword>
<keyword evidence="8 12" id="KW-1133">Transmembrane helix</keyword>
<evidence type="ECO:0000256" key="8">
    <source>
        <dbReference type="ARBA" id="ARBA00022989"/>
    </source>
</evidence>
<keyword evidence="11" id="KW-0407">Ion channel</keyword>
<feature type="transmembrane region" description="Helical" evidence="12">
    <location>
        <begin position="197"/>
        <end position="215"/>
    </location>
</feature>
<evidence type="ECO:0000256" key="10">
    <source>
        <dbReference type="ARBA" id="ARBA00023136"/>
    </source>
</evidence>
<evidence type="ECO:0000313" key="14">
    <source>
        <dbReference type="EnsemblMetazoa" id="CLYHEMP002303.1"/>
    </source>
</evidence>
<evidence type="ECO:0000256" key="12">
    <source>
        <dbReference type="SAM" id="Phobius"/>
    </source>
</evidence>
<keyword evidence="7" id="KW-0630">Potassium</keyword>
<dbReference type="OrthoDB" id="195817at2759"/>
<reference evidence="14" key="1">
    <citation type="submission" date="2021-01" db="UniProtKB">
        <authorList>
            <consortium name="EnsemblMetazoa"/>
        </authorList>
    </citation>
    <scope>IDENTIFICATION</scope>
</reference>
<accession>A0A7M5UP56</accession>
<evidence type="ECO:0000256" key="9">
    <source>
        <dbReference type="ARBA" id="ARBA00023065"/>
    </source>
</evidence>
<feature type="transmembrane region" description="Helical" evidence="12">
    <location>
        <begin position="32"/>
        <end position="53"/>
    </location>
</feature>
<dbReference type="PANTHER" id="PTHR12454">
    <property type="entry name" value="TRIMERIC INTRACELLULAR CATION CHANNEL"/>
    <property type="match status" value="1"/>
</dbReference>
<proteinExistence type="inferred from homology"/>
<evidence type="ECO:0000256" key="2">
    <source>
        <dbReference type="ARBA" id="ARBA00005766"/>
    </source>
</evidence>
<organism evidence="14 15">
    <name type="scientific">Clytia hemisphaerica</name>
    <dbReference type="NCBI Taxonomy" id="252671"/>
    <lineage>
        <taxon>Eukaryota</taxon>
        <taxon>Metazoa</taxon>
        <taxon>Cnidaria</taxon>
        <taxon>Hydrozoa</taxon>
        <taxon>Hydroidolina</taxon>
        <taxon>Leptothecata</taxon>
        <taxon>Obeliida</taxon>
        <taxon>Clytiidae</taxon>
        <taxon>Clytia</taxon>
    </lineage>
</organism>
<evidence type="ECO:0000313" key="15">
    <source>
        <dbReference type="Proteomes" id="UP000594262"/>
    </source>
</evidence>
<evidence type="ECO:0000259" key="13">
    <source>
        <dbReference type="PROSITE" id="PS50819"/>
    </source>
</evidence>
<evidence type="ECO:0000256" key="11">
    <source>
        <dbReference type="ARBA" id="ARBA00023303"/>
    </source>
</evidence>
<evidence type="ECO:0000256" key="1">
    <source>
        <dbReference type="ARBA" id="ARBA00004127"/>
    </source>
</evidence>
<dbReference type="GO" id="GO:0005267">
    <property type="term" value="F:potassium channel activity"/>
    <property type="evidence" value="ECO:0007669"/>
    <property type="project" value="UniProtKB-KW"/>
</dbReference>
<dbReference type="EnsemblMetazoa" id="CLYHEMT002303.1">
    <property type="protein sequence ID" value="CLYHEMP002303.1"/>
    <property type="gene ID" value="CLYHEMG002303"/>
</dbReference>
<feature type="domain" description="DOD-type homing endonuclease" evidence="13">
    <location>
        <begin position="136"/>
        <end position="190"/>
    </location>
</feature>
<dbReference type="InterPro" id="IPR007866">
    <property type="entry name" value="TRIC_channel"/>
</dbReference>
<name>A0A7M5UP56_9CNID</name>
<keyword evidence="3" id="KW-0813">Transport</keyword>
<dbReference type="Proteomes" id="UP000594262">
    <property type="component" value="Unplaced"/>
</dbReference>
<dbReference type="GO" id="GO:0016020">
    <property type="term" value="C:membrane"/>
    <property type="evidence" value="ECO:0007669"/>
    <property type="project" value="InterPro"/>
</dbReference>
<evidence type="ECO:0000256" key="3">
    <source>
        <dbReference type="ARBA" id="ARBA00022448"/>
    </source>
</evidence>
<comment type="similarity">
    <text evidence="2">Belongs to the TMEM38 family.</text>
</comment>
<feature type="transmembrane region" description="Helical" evidence="12">
    <location>
        <begin position="60"/>
        <end position="79"/>
    </location>
</feature>
<keyword evidence="4" id="KW-0633">Potassium transport</keyword>
<dbReference type="GO" id="GO:0042802">
    <property type="term" value="F:identical protein binding"/>
    <property type="evidence" value="ECO:0007669"/>
    <property type="project" value="InterPro"/>
</dbReference>
<dbReference type="GO" id="GO:0004519">
    <property type="term" value="F:endonuclease activity"/>
    <property type="evidence" value="ECO:0007669"/>
    <property type="project" value="InterPro"/>
</dbReference>
<sequence length="249" mass="27954">MAPYFLFVHYTLVTLSLRARSGSRDYAKSHPFASWFVCLVSCLGGALISAFLLGKSTLNVFYVNNTNLIYITIVWYLVMFSPADIFYKIVNINAVKAIILVLKEVQRVRNIQNGVNTVAETYRGSSLDQIFFVAVLIGSVRGSGAKFLMRPLDSFIRGTIGADNEFLKPTFSTKHAVLSSILILLQRMGYFKMDEPLLITILFAIAATVQLALLFTDIEDPYKKIEEVLAAILFKFPDEAVKEVKKKKD</sequence>
<dbReference type="InterPro" id="IPR004042">
    <property type="entry name" value="Intein_endonuc_central"/>
</dbReference>